<dbReference type="InterPro" id="IPR001962">
    <property type="entry name" value="Asn_synthase"/>
</dbReference>
<dbReference type="Gene3D" id="3.40.50.620">
    <property type="entry name" value="HUPs"/>
    <property type="match status" value="2"/>
</dbReference>
<dbReference type="SUPFAM" id="SSF52402">
    <property type="entry name" value="Adenine nucleotide alpha hydrolases-like"/>
    <property type="match status" value="1"/>
</dbReference>
<dbReference type="Pfam" id="PF13537">
    <property type="entry name" value="GATase_7"/>
    <property type="match status" value="1"/>
</dbReference>
<evidence type="ECO:0000256" key="8">
    <source>
        <dbReference type="PIRSR" id="PIRSR001589-1"/>
    </source>
</evidence>
<evidence type="ECO:0000259" key="10">
    <source>
        <dbReference type="PROSITE" id="PS51278"/>
    </source>
</evidence>
<gene>
    <name evidence="11" type="primary">asnB</name>
    <name evidence="11" type="ORF">K8G79_05615</name>
</gene>
<evidence type="ECO:0000256" key="7">
    <source>
        <dbReference type="ARBA" id="ARBA00048741"/>
    </source>
</evidence>
<dbReference type="Proteomes" id="UP001197609">
    <property type="component" value="Unassembled WGS sequence"/>
</dbReference>
<evidence type="ECO:0000256" key="5">
    <source>
        <dbReference type="ARBA" id="ARBA00022840"/>
    </source>
</evidence>
<keyword evidence="8" id="KW-0061">Asparagine biosynthesis</keyword>
<dbReference type="InterPro" id="IPR014729">
    <property type="entry name" value="Rossmann-like_a/b/a_fold"/>
</dbReference>
<sequence length="605" mass="66140">MCGIAGVISTLGAAETSAPDAVRRMTARMSVRGPDAEGQWLSAGVVLGHRRLAILDLDPRANQPMTSTDGRYAIVFNGEIYNFRELRRELETDGVVFRTTSDTEVLLNLFALEGERMLRRLRGMFAFAIWDTQTRELFLARDPYGIKPLYYARTRDGFVFASQVKALLASGLVSLEREPAGLAGFYLWGSVPEPWTLCRDVFALPAGHWLRVRTGVADASVRWYDIRTHWQENGCTPSPSELQERVRQALTDSVRAHLVADVPVSVFLSGGLDSGVTAGLASELGAHVEGITIGFEEFGGRHDDEVPVARAIAAHYSLPHYVRMVSRTEFEQDTPRILDAMDQPSIDGVNTWFASKAAAERGYKVVLSGVGGDELFCGYSSFRQIPRMAALGQALAAVPGSRAVLGIPCSYLAKSRSQPKLAGMPAFMASLEGMYFLNRSLFLPEELPALMGADMAGEGLARLGGSPPGMAKADARDGTAAVGLLESTFYLRNQLLRDSDWASMEHSLELRTPLVDVKLLQSLGTFVSRFATGLGKTMLARSLTKALPDLVVHRPKTGFSLPMAAWLSDTTQRHAGADLPLASARRTPWARRWARVIVERMTACE</sequence>
<feature type="binding site" evidence="9">
    <location>
        <begin position="368"/>
        <end position="369"/>
    </location>
    <ligand>
        <name>ATP</name>
        <dbReference type="ChEBI" id="CHEBI:30616"/>
    </ligand>
</feature>
<keyword evidence="5 9" id="KW-0067">ATP-binding</keyword>
<dbReference type="InterPro" id="IPR029055">
    <property type="entry name" value="Ntn_hydrolases_N"/>
</dbReference>
<comment type="catalytic activity">
    <reaction evidence="7">
        <text>L-aspartate + L-glutamine + ATP + H2O = L-asparagine + L-glutamate + AMP + diphosphate + H(+)</text>
        <dbReference type="Rhea" id="RHEA:12228"/>
        <dbReference type="ChEBI" id="CHEBI:15377"/>
        <dbReference type="ChEBI" id="CHEBI:15378"/>
        <dbReference type="ChEBI" id="CHEBI:29985"/>
        <dbReference type="ChEBI" id="CHEBI:29991"/>
        <dbReference type="ChEBI" id="CHEBI:30616"/>
        <dbReference type="ChEBI" id="CHEBI:33019"/>
        <dbReference type="ChEBI" id="CHEBI:58048"/>
        <dbReference type="ChEBI" id="CHEBI:58359"/>
        <dbReference type="ChEBI" id="CHEBI:456215"/>
        <dbReference type="EC" id="6.3.5.4"/>
    </reaction>
</comment>
<feature type="binding site" evidence="9">
    <location>
        <position position="102"/>
    </location>
    <ligand>
        <name>L-glutamine</name>
        <dbReference type="ChEBI" id="CHEBI:58359"/>
    </ligand>
</feature>
<feature type="binding site" evidence="9">
    <location>
        <position position="293"/>
    </location>
    <ligand>
        <name>ATP</name>
        <dbReference type="ChEBI" id="CHEBI:30616"/>
    </ligand>
</feature>
<name>A0AAJ1EK96_9BACT</name>
<dbReference type="NCBIfam" id="TIGR01536">
    <property type="entry name" value="asn_synth_AEB"/>
    <property type="match status" value="1"/>
</dbReference>
<evidence type="ECO:0000256" key="3">
    <source>
        <dbReference type="ARBA" id="ARBA00012737"/>
    </source>
</evidence>
<protein>
    <recommendedName>
        <fullName evidence="3">asparagine synthase (glutamine-hydrolyzing)</fullName>
        <ecNumber evidence="3">6.3.5.4</ecNumber>
    </recommendedName>
</protein>
<accession>A0AAJ1EK96</accession>
<keyword evidence="4 9" id="KW-0547">Nucleotide-binding</keyword>
<reference evidence="11 12" key="1">
    <citation type="journal article" date="2021" name="bioRxiv">
        <title>Unraveling nitrogen, sulfur and carbon metabolic pathways and microbial community transcriptional responses to substrate deprivation and toxicity stresses in a bioreactor mimicking anoxic brackish coastal sediment conditions.</title>
        <authorList>
            <person name="Martins P.D."/>
            <person name="Echeveste M.J."/>
            <person name="Arshad A."/>
            <person name="Kurth J."/>
            <person name="Ouboter H."/>
            <person name="Jetten M.S.M."/>
            <person name="Welte C.U."/>
        </authorList>
    </citation>
    <scope>NUCLEOTIDE SEQUENCE [LARGE SCALE GENOMIC DNA]</scope>
    <source>
        <strain evidence="11">MAG_38</strain>
    </source>
</reference>
<dbReference type="Pfam" id="PF00733">
    <property type="entry name" value="Asn_synthase"/>
    <property type="match status" value="1"/>
</dbReference>
<dbReference type="EMBL" id="JAIOIU010000065">
    <property type="protein sequence ID" value="MBZ0159597.1"/>
    <property type="molecule type" value="Genomic_DNA"/>
</dbReference>
<comment type="pathway">
    <text evidence="1">Amino-acid biosynthesis; L-asparagine biosynthesis; L-asparagine from L-aspartate (L-Gln route): step 1/1.</text>
</comment>
<dbReference type="GO" id="GO:0006529">
    <property type="term" value="P:asparagine biosynthetic process"/>
    <property type="evidence" value="ECO:0007669"/>
    <property type="project" value="UniProtKB-KW"/>
</dbReference>
<dbReference type="PANTHER" id="PTHR43284:SF1">
    <property type="entry name" value="ASPARAGINE SYNTHETASE"/>
    <property type="match status" value="1"/>
</dbReference>
<dbReference type="InterPro" id="IPR051786">
    <property type="entry name" value="ASN_synthetase/amidase"/>
</dbReference>
<evidence type="ECO:0000313" key="12">
    <source>
        <dbReference type="Proteomes" id="UP001197609"/>
    </source>
</evidence>
<dbReference type="GO" id="GO:0005829">
    <property type="term" value="C:cytosol"/>
    <property type="evidence" value="ECO:0007669"/>
    <property type="project" value="TreeGrafter"/>
</dbReference>
<dbReference type="PROSITE" id="PS51278">
    <property type="entry name" value="GATASE_TYPE_2"/>
    <property type="match status" value="1"/>
</dbReference>
<dbReference type="EC" id="6.3.5.4" evidence="3"/>
<keyword evidence="6 8" id="KW-0315">Glutamine amidotransferase</keyword>
<evidence type="ECO:0000256" key="2">
    <source>
        <dbReference type="ARBA" id="ARBA00005752"/>
    </source>
</evidence>
<evidence type="ECO:0000256" key="9">
    <source>
        <dbReference type="PIRSR" id="PIRSR001589-2"/>
    </source>
</evidence>
<dbReference type="InterPro" id="IPR006426">
    <property type="entry name" value="Asn_synth_AEB"/>
</dbReference>
<organism evidence="11 12">
    <name type="scientific">Candidatus Methylomirabilis tolerans</name>
    <dbReference type="NCBI Taxonomy" id="3123416"/>
    <lineage>
        <taxon>Bacteria</taxon>
        <taxon>Candidatus Methylomirabilota</taxon>
        <taxon>Candidatus Methylomirabilia</taxon>
        <taxon>Candidatus Methylomirabilales</taxon>
        <taxon>Candidatus Methylomirabilaceae</taxon>
        <taxon>Candidatus Methylomirabilis</taxon>
    </lineage>
</organism>
<dbReference type="SUPFAM" id="SSF56235">
    <property type="entry name" value="N-terminal nucleophile aminohydrolases (Ntn hydrolases)"/>
    <property type="match status" value="1"/>
</dbReference>
<proteinExistence type="inferred from homology"/>
<feature type="active site" description="For GATase activity" evidence="8">
    <location>
        <position position="2"/>
    </location>
</feature>
<dbReference type="CDD" id="cd01991">
    <property type="entry name" value="Asn_synthase_B_C"/>
    <property type="match status" value="1"/>
</dbReference>
<dbReference type="GO" id="GO:0004066">
    <property type="term" value="F:asparagine synthase (glutamine-hydrolyzing) activity"/>
    <property type="evidence" value="ECO:0007669"/>
    <property type="project" value="UniProtKB-EC"/>
</dbReference>
<dbReference type="CDD" id="cd00712">
    <property type="entry name" value="AsnB"/>
    <property type="match status" value="1"/>
</dbReference>
<dbReference type="PANTHER" id="PTHR43284">
    <property type="entry name" value="ASPARAGINE SYNTHETASE (GLUTAMINE-HYDROLYZING)"/>
    <property type="match status" value="1"/>
</dbReference>
<dbReference type="PIRSF" id="PIRSF001589">
    <property type="entry name" value="Asn_synthetase_glu-h"/>
    <property type="match status" value="1"/>
</dbReference>
<evidence type="ECO:0000256" key="4">
    <source>
        <dbReference type="ARBA" id="ARBA00022741"/>
    </source>
</evidence>
<dbReference type="InterPro" id="IPR033738">
    <property type="entry name" value="AsnB_N"/>
</dbReference>
<dbReference type="InterPro" id="IPR017932">
    <property type="entry name" value="GATase_2_dom"/>
</dbReference>
<keyword evidence="11" id="KW-0436">Ligase</keyword>
<dbReference type="GO" id="GO:0005524">
    <property type="term" value="F:ATP binding"/>
    <property type="evidence" value="ECO:0007669"/>
    <property type="project" value="UniProtKB-KW"/>
</dbReference>
<dbReference type="Gene3D" id="3.60.20.10">
    <property type="entry name" value="Glutamine Phosphoribosylpyrophosphate, subunit 1, domain 1"/>
    <property type="match status" value="1"/>
</dbReference>
<evidence type="ECO:0000256" key="1">
    <source>
        <dbReference type="ARBA" id="ARBA00005187"/>
    </source>
</evidence>
<evidence type="ECO:0000256" key="6">
    <source>
        <dbReference type="ARBA" id="ARBA00022962"/>
    </source>
</evidence>
<evidence type="ECO:0000313" key="11">
    <source>
        <dbReference type="EMBL" id="MBZ0159597.1"/>
    </source>
</evidence>
<feature type="domain" description="Glutamine amidotransferase type-2" evidence="10">
    <location>
        <begin position="2"/>
        <end position="215"/>
    </location>
</feature>
<comment type="caution">
    <text evidence="11">The sequence shown here is derived from an EMBL/GenBank/DDBJ whole genome shotgun (WGS) entry which is preliminary data.</text>
</comment>
<keyword evidence="8" id="KW-0028">Amino-acid biosynthesis</keyword>
<comment type="similarity">
    <text evidence="2">Belongs to the asparagine synthetase family.</text>
</comment>
<dbReference type="AlphaFoldDB" id="A0AAJ1EK96"/>